<proteinExistence type="predicted"/>
<sequence length="227" mass="27276">MSRKLFLAVLENTFRKLIWDQHGLNIDGQKLNHLRFADDIVLFEEQPGILEKMIQDLNKESEKVGLSMNINKTKLLTNSNKYEIKINNQPVEYVDQYIYLGQIISHTDTTTKEIKRRIANGWKRYWSLKEIMKSIDLIVLVSKGRIDSLKWRWTGHMLRGTQEKWSNIITDWYPREGRRNRRQSKRWESELKLTAGPKWRRVARDRLKWKLLEEAFAKRHTELRDIL</sequence>
<dbReference type="InterPro" id="IPR000477">
    <property type="entry name" value="RT_dom"/>
</dbReference>
<dbReference type="SUPFAM" id="SSF56672">
    <property type="entry name" value="DNA/RNA polymerases"/>
    <property type="match status" value="1"/>
</dbReference>
<feature type="domain" description="Reverse transcriptase" evidence="1">
    <location>
        <begin position="1"/>
        <end position="104"/>
    </location>
</feature>
<accession>A0A4C1SDH1</accession>
<evidence type="ECO:0000259" key="1">
    <source>
        <dbReference type="PROSITE" id="PS50878"/>
    </source>
</evidence>
<dbReference type="Pfam" id="PF00078">
    <property type="entry name" value="RVT_1"/>
    <property type="match status" value="1"/>
</dbReference>
<name>A0A4C1SDH1_EUMVA</name>
<dbReference type="PROSITE" id="PS50878">
    <property type="entry name" value="RT_POL"/>
    <property type="match status" value="1"/>
</dbReference>
<dbReference type="GO" id="GO:0071897">
    <property type="term" value="P:DNA biosynthetic process"/>
    <property type="evidence" value="ECO:0007669"/>
    <property type="project" value="UniProtKB-ARBA"/>
</dbReference>
<dbReference type="EMBL" id="BGZK01000004">
    <property type="protein sequence ID" value="GBP00084.1"/>
    <property type="molecule type" value="Genomic_DNA"/>
</dbReference>
<dbReference type="Proteomes" id="UP000299102">
    <property type="component" value="Unassembled WGS sequence"/>
</dbReference>
<comment type="caution">
    <text evidence="2">The sequence shown here is derived from an EMBL/GenBank/DDBJ whole genome shotgun (WGS) entry which is preliminary data.</text>
</comment>
<evidence type="ECO:0000313" key="2">
    <source>
        <dbReference type="EMBL" id="GBP00084.1"/>
    </source>
</evidence>
<dbReference type="InterPro" id="IPR043502">
    <property type="entry name" value="DNA/RNA_pol_sf"/>
</dbReference>
<keyword evidence="3" id="KW-1185">Reference proteome</keyword>
<dbReference type="PANTHER" id="PTHR47027">
    <property type="entry name" value="REVERSE TRANSCRIPTASE DOMAIN-CONTAINING PROTEIN"/>
    <property type="match status" value="1"/>
</dbReference>
<dbReference type="STRING" id="151549.A0A4C1SDH1"/>
<protein>
    <submittedName>
        <fullName evidence="2">Uncharacterized transposon-derived protein F52C9.6</fullName>
    </submittedName>
</protein>
<reference evidence="2 3" key="1">
    <citation type="journal article" date="2019" name="Commun. Biol.">
        <title>The bagworm genome reveals a unique fibroin gene that provides high tensile strength.</title>
        <authorList>
            <person name="Kono N."/>
            <person name="Nakamura H."/>
            <person name="Ohtoshi R."/>
            <person name="Tomita M."/>
            <person name="Numata K."/>
            <person name="Arakawa K."/>
        </authorList>
    </citation>
    <scope>NUCLEOTIDE SEQUENCE [LARGE SCALE GENOMIC DNA]</scope>
</reference>
<dbReference type="OrthoDB" id="407509at2759"/>
<organism evidence="2 3">
    <name type="scientific">Eumeta variegata</name>
    <name type="common">Bagworm moth</name>
    <name type="synonym">Eumeta japonica</name>
    <dbReference type="NCBI Taxonomy" id="151549"/>
    <lineage>
        <taxon>Eukaryota</taxon>
        <taxon>Metazoa</taxon>
        <taxon>Ecdysozoa</taxon>
        <taxon>Arthropoda</taxon>
        <taxon>Hexapoda</taxon>
        <taxon>Insecta</taxon>
        <taxon>Pterygota</taxon>
        <taxon>Neoptera</taxon>
        <taxon>Endopterygota</taxon>
        <taxon>Lepidoptera</taxon>
        <taxon>Glossata</taxon>
        <taxon>Ditrysia</taxon>
        <taxon>Tineoidea</taxon>
        <taxon>Psychidae</taxon>
        <taxon>Oiketicinae</taxon>
        <taxon>Eumeta</taxon>
    </lineage>
</organism>
<dbReference type="PANTHER" id="PTHR47027:SF29">
    <property type="entry name" value="C2H2-TYPE DOMAIN-CONTAINING PROTEIN"/>
    <property type="match status" value="1"/>
</dbReference>
<evidence type="ECO:0000313" key="3">
    <source>
        <dbReference type="Proteomes" id="UP000299102"/>
    </source>
</evidence>
<gene>
    <name evidence="2" type="ORF">EVAR_74390_1</name>
</gene>
<dbReference type="AlphaFoldDB" id="A0A4C1SDH1"/>